<gene>
    <name evidence="2" type="ORF">IAB08_00805</name>
</gene>
<comment type="caution">
    <text evidence="2">The sequence shown here is derived from an EMBL/GenBank/DDBJ whole genome shotgun (WGS) entry which is preliminary data.</text>
</comment>
<accession>A0A9D9DPR9</accession>
<reference evidence="2" key="2">
    <citation type="journal article" date="2021" name="PeerJ">
        <title>Extensive microbial diversity within the chicken gut microbiome revealed by metagenomics and culture.</title>
        <authorList>
            <person name="Gilroy R."/>
            <person name="Ravi A."/>
            <person name="Getino M."/>
            <person name="Pursley I."/>
            <person name="Horton D.L."/>
            <person name="Alikhan N.F."/>
            <person name="Baker D."/>
            <person name="Gharbi K."/>
            <person name="Hall N."/>
            <person name="Watson M."/>
            <person name="Adriaenssens E.M."/>
            <person name="Foster-Nyarko E."/>
            <person name="Jarju S."/>
            <person name="Secka A."/>
            <person name="Antonio M."/>
            <person name="Oren A."/>
            <person name="Chaudhuri R.R."/>
            <person name="La Ragione R."/>
            <person name="Hildebrand F."/>
            <person name="Pallen M.J."/>
        </authorList>
    </citation>
    <scope>NUCLEOTIDE SEQUENCE</scope>
    <source>
        <strain evidence="2">2889</strain>
    </source>
</reference>
<protein>
    <submittedName>
        <fullName evidence="2">Uncharacterized protein</fullName>
    </submittedName>
</protein>
<evidence type="ECO:0000256" key="1">
    <source>
        <dbReference type="SAM" id="Coils"/>
    </source>
</evidence>
<proteinExistence type="predicted"/>
<organism evidence="2 3">
    <name type="scientific">Candidatus Pullibacteroides excrementavium</name>
    <dbReference type="NCBI Taxonomy" id="2840905"/>
    <lineage>
        <taxon>Bacteria</taxon>
        <taxon>Pseudomonadati</taxon>
        <taxon>Bacteroidota</taxon>
        <taxon>Bacteroidia</taxon>
        <taxon>Bacteroidales</taxon>
        <taxon>Candidatus Pullibacteroides</taxon>
    </lineage>
</organism>
<keyword evidence="1" id="KW-0175">Coiled coil</keyword>
<dbReference type="EMBL" id="JADIMZ010000011">
    <property type="protein sequence ID" value="MBO8431822.1"/>
    <property type="molecule type" value="Genomic_DNA"/>
</dbReference>
<name>A0A9D9DPR9_9BACT</name>
<evidence type="ECO:0000313" key="3">
    <source>
        <dbReference type="Proteomes" id="UP000823612"/>
    </source>
</evidence>
<reference evidence="2" key="1">
    <citation type="submission" date="2020-10" db="EMBL/GenBank/DDBJ databases">
        <authorList>
            <person name="Gilroy R."/>
        </authorList>
    </citation>
    <scope>NUCLEOTIDE SEQUENCE</scope>
    <source>
        <strain evidence="2">2889</strain>
    </source>
</reference>
<dbReference type="AlphaFoldDB" id="A0A9D9DPR9"/>
<dbReference type="Proteomes" id="UP000823612">
    <property type="component" value="Unassembled WGS sequence"/>
</dbReference>
<evidence type="ECO:0000313" key="2">
    <source>
        <dbReference type="EMBL" id="MBO8431822.1"/>
    </source>
</evidence>
<feature type="coiled-coil region" evidence="1">
    <location>
        <begin position="83"/>
        <end position="110"/>
    </location>
</feature>
<sequence>MEEVNKTSAKPKLKHLVLDADAQEMFRQAFQQAGELTERQAIKRILEGFLAKTDLTEAHNPADIAEIERLKSLTCDRDNCAVNQELTAKIEELTRINHEQQQELNEVARKLSAYDLDEEKRLRELSEAREEAKSGKERLPSVFGRLDWLLLKWCAARLSKEKGREYTPEATLHLLFSGYIAGKFHVFTKPNDKVIKVFKQKISQEDGTVAENQREA</sequence>